<proteinExistence type="predicted"/>
<dbReference type="RefSeq" id="WP_119752857.1">
    <property type="nucleotide sequence ID" value="NZ_CP032382.1"/>
</dbReference>
<dbReference type="AlphaFoldDB" id="A0A385SGF4"/>
<keyword evidence="1" id="KW-0812">Transmembrane</keyword>
<sequence>MKPISLIFFFIIIAATLVFAAIYIFSPELVESNPSVFAIGLVSIMVVGMFGMMHFIPSTVVEENRQY</sequence>
<dbReference type="OrthoDB" id="983033at2"/>
<gene>
    <name evidence="2" type="ORF">D4L85_02595</name>
</gene>
<evidence type="ECO:0000313" key="3">
    <source>
        <dbReference type="Proteomes" id="UP000266183"/>
    </source>
</evidence>
<protein>
    <submittedName>
        <fullName evidence="2">Uncharacterized protein</fullName>
    </submittedName>
</protein>
<dbReference type="EMBL" id="CP032382">
    <property type="protein sequence ID" value="AYB29541.1"/>
    <property type="molecule type" value="Genomic_DNA"/>
</dbReference>
<organism evidence="2 3">
    <name type="scientific">Chryseolinea soli</name>
    <dbReference type="NCBI Taxonomy" id="2321403"/>
    <lineage>
        <taxon>Bacteria</taxon>
        <taxon>Pseudomonadati</taxon>
        <taxon>Bacteroidota</taxon>
        <taxon>Cytophagia</taxon>
        <taxon>Cytophagales</taxon>
        <taxon>Fulvivirgaceae</taxon>
        <taxon>Chryseolinea</taxon>
    </lineage>
</organism>
<accession>A0A385SGF4</accession>
<evidence type="ECO:0000313" key="2">
    <source>
        <dbReference type="EMBL" id="AYB29541.1"/>
    </source>
</evidence>
<keyword evidence="1" id="KW-1133">Transmembrane helix</keyword>
<dbReference type="Proteomes" id="UP000266183">
    <property type="component" value="Chromosome"/>
</dbReference>
<feature type="transmembrane region" description="Helical" evidence="1">
    <location>
        <begin position="36"/>
        <end position="56"/>
    </location>
</feature>
<evidence type="ECO:0000256" key="1">
    <source>
        <dbReference type="SAM" id="Phobius"/>
    </source>
</evidence>
<reference evidence="3" key="1">
    <citation type="submission" date="2018-09" db="EMBL/GenBank/DDBJ databases">
        <title>Chryseolinea sp. KIS68-18 isolated from soil.</title>
        <authorList>
            <person name="Weon H.-Y."/>
            <person name="Kwon S.-W."/>
            <person name="Lee S.A."/>
        </authorList>
    </citation>
    <scope>NUCLEOTIDE SEQUENCE [LARGE SCALE GENOMIC DNA]</scope>
    <source>
        <strain evidence="3">KIS68-18</strain>
    </source>
</reference>
<name>A0A385SGF4_9BACT</name>
<dbReference type="KEGG" id="chk:D4L85_02595"/>
<keyword evidence="3" id="KW-1185">Reference proteome</keyword>
<keyword evidence="1" id="KW-0472">Membrane</keyword>